<dbReference type="FunFam" id="3.40.50.720:FF:000068">
    <property type="entry name" value="Sorbitol dehydrogenase"/>
    <property type="match status" value="1"/>
</dbReference>
<dbReference type="Proteomes" id="UP000812966">
    <property type="component" value="Unassembled WGS sequence"/>
</dbReference>
<dbReference type="GO" id="GO:0003939">
    <property type="term" value="F:L-iditol 2-dehydrogenase (NAD+) activity"/>
    <property type="evidence" value="ECO:0007669"/>
    <property type="project" value="TreeGrafter"/>
</dbReference>
<dbReference type="InterPro" id="IPR011032">
    <property type="entry name" value="GroES-like_sf"/>
</dbReference>
<proteinExistence type="inferred from homology"/>
<sequence>MVVASATTLPVQNKTHYESRFDPLKVLQHPDFKVLDEQDLSQLKQGDDSVNLACAYNEKHEVHMIRKPHAEPGPGEVKLRVRATGICGSDVHFWKHGQIGPTMIVTDECGAGHESAGEVVAVGEGVTRLQVGDRVAIEAGVPCSRADCGACASGRYNACPNVVFFSTPPYHGTLTRYHVHPSEWVHKLPDNVSYEEGSLCEPLAVALAGIDRAGIRLGDGVVIAGAGPIGLVSLLAAKALGATPIIITDLFQSRLDFAKTLHPGVQTVLVERGQTAEEVAVKIREAAGGVDLKFALECTGVESSIRTCIFSMAFGGKVFVIGVGKAEQNIPFMICSANEIDIQFQYRYCHQYPKAIRLVAAGLIDLKPLVTHRFPLEKAVEAFHVAADPTQGAIKVQIVDA</sequence>
<dbReference type="Gene3D" id="3.40.50.720">
    <property type="entry name" value="NAD(P)-binding Rossmann-like Domain"/>
    <property type="match status" value="1"/>
</dbReference>
<evidence type="ECO:0000256" key="7">
    <source>
        <dbReference type="ARBA" id="ARBA00023027"/>
    </source>
</evidence>
<dbReference type="InterPro" id="IPR002328">
    <property type="entry name" value="ADH_Zn_CS"/>
</dbReference>
<evidence type="ECO:0000313" key="13">
    <source>
        <dbReference type="EMBL" id="KAG7530207.1"/>
    </source>
</evidence>
<evidence type="ECO:0000256" key="8">
    <source>
        <dbReference type="ARBA" id="ARBA00038954"/>
    </source>
</evidence>
<name>A0A8K0NP33_9TREE</name>
<dbReference type="Gene3D" id="3.90.180.10">
    <property type="entry name" value="Medium-chain alcohol dehydrogenases, catalytic domain"/>
    <property type="match status" value="1"/>
</dbReference>
<dbReference type="PANTHER" id="PTHR43161">
    <property type="entry name" value="SORBITOL DEHYDROGENASE"/>
    <property type="match status" value="1"/>
</dbReference>
<evidence type="ECO:0000256" key="3">
    <source>
        <dbReference type="ARBA" id="ARBA00011881"/>
    </source>
</evidence>
<dbReference type="InterPro" id="IPR013149">
    <property type="entry name" value="ADH-like_C"/>
</dbReference>
<comment type="caution">
    <text evidence="13">The sequence shown here is derived from an EMBL/GenBank/DDBJ whole genome shotgun (WGS) entry which is preliminary data.</text>
</comment>
<comment type="catalytic activity">
    <reaction evidence="10">
        <text>L-arabinitol + NAD(+) = L-xylulose + NADH + H(+)</text>
        <dbReference type="Rhea" id="RHEA:16381"/>
        <dbReference type="ChEBI" id="CHEBI:15378"/>
        <dbReference type="ChEBI" id="CHEBI:17399"/>
        <dbReference type="ChEBI" id="CHEBI:18403"/>
        <dbReference type="ChEBI" id="CHEBI:57540"/>
        <dbReference type="ChEBI" id="CHEBI:57945"/>
        <dbReference type="EC" id="1.1.1.12"/>
    </reaction>
</comment>
<dbReference type="EC" id="1.1.1.12" evidence="8"/>
<evidence type="ECO:0000256" key="4">
    <source>
        <dbReference type="ARBA" id="ARBA00022723"/>
    </source>
</evidence>
<evidence type="ECO:0000313" key="14">
    <source>
        <dbReference type="Proteomes" id="UP000812966"/>
    </source>
</evidence>
<dbReference type="PANTHER" id="PTHR43161:SF12">
    <property type="entry name" value="L-ARABINITOL 4-DEHYDROGENASE"/>
    <property type="match status" value="1"/>
</dbReference>
<dbReference type="InterPro" id="IPR013154">
    <property type="entry name" value="ADH-like_N"/>
</dbReference>
<keyword evidence="5 11" id="KW-0862">Zinc</keyword>
<dbReference type="Pfam" id="PF00107">
    <property type="entry name" value="ADH_zinc_N"/>
    <property type="match status" value="1"/>
</dbReference>
<evidence type="ECO:0000259" key="12">
    <source>
        <dbReference type="SMART" id="SM00829"/>
    </source>
</evidence>
<feature type="domain" description="Enoyl reductase (ER)" evidence="12">
    <location>
        <begin position="59"/>
        <end position="394"/>
    </location>
</feature>
<keyword evidence="7" id="KW-0520">NAD</keyword>
<dbReference type="SUPFAM" id="SSF51735">
    <property type="entry name" value="NAD(P)-binding Rossmann-fold domains"/>
    <property type="match status" value="1"/>
</dbReference>
<keyword evidence="14" id="KW-1185">Reference proteome</keyword>
<dbReference type="AlphaFoldDB" id="A0A8K0NP33"/>
<evidence type="ECO:0000256" key="10">
    <source>
        <dbReference type="ARBA" id="ARBA00049317"/>
    </source>
</evidence>
<protein>
    <recommendedName>
        <fullName evidence="9">L-arabinitol 4-dehydrogenase</fullName>
        <ecNumber evidence="8">1.1.1.12</ecNumber>
    </recommendedName>
</protein>
<reference evidence="13" key="1">
    <citation type="submission" date="2020-04" db="EMBL/GenBank/DDBJ databases">
        <title>Analysis of mating type loci in Filobasidium floriforme.</title>
        <authorList>
            <person name="Nowrousian M."/>
        </authorList>
    </citation>
    <scope>NUCLEOTIDE SEQUENCE</scope>
    <source>
        <strain evidence="13">CBS 6242</strain>
    </source>
</reference>
<dbReference type="SMART" id="SM00829">
    <property type="entry name" value="PKS_ER"/>
    <property type="match status" value="1"/>
</dbReference>
<dbReference type="InterPro" id="IPR036291">
    <property type="entry name" value="NAD(P)-bd_dom_sf"/>
</dbReference>
<organism evidence="13 14">
    <name type="scientific">Filobasidium floriforme</name>
    <dbReference type="NCBI Taxonomy" id="5210"/>
    <lineage>
        <taxon>Eukaryota</taxon>
        <taxon>Fungi</taxon>
        <taxon>Dikarya</taxon>
        <taxon>Basidiomycota</taxon>
        <taxon>Agaricomycotina</taxon>
        <taxon>Tremellomycetes</taxon>
        <taxon>Filobasidiales</taxon>
        <taxon>Filobasidiaceae</taxon>
        <taxon>Filobasidium</taxon>
    </lineage>
</organism>
<dbReference type="EMBL" id="JABELV010000125">
    <property type="protein sequence ID" value="KAG7530207.1"/>
    <property type="molecule type" value="Genomic_DNA"/>
</dbReference>
<dbReference type="GO" id="GO:0008270">
    <property type="term" value="F:zinc ion binding"/>
    <property type="evidence" value="ECO:0007669"/>
    <property type="project" value="InterPro"/>
</dbReference>
<dbReference type="GO" id="GO:0006062">
    <property type="term" value="P:sorbitol catabolic process"/>
    <property type="evidence" value="ECO:0007669"/>
    <property type="project" value="TreeGrafter"/>
</dbReference>
<comment type="similarity">
    <text evidence="2 11">Belongs to the zinc-containing alcohol dehydrogenase family.</text>
</comment>
<comment type="cofactor">
    <cofactor evidence="1 11">
        <name>Zn(2+)</name>
        <dbReference type="ChEBI" id="CHEBI:29105"/>
    </cofactor>
</comment>
<dbReference type="CDD" id="cd05285">
    <property type="entry name" value="sorbitol_DH"/>
    <property type="match status" value="1"/>
</dbReference>
<keyword evidence="4 11" id="KW-0479">Metal-binding</keyword>
<dbReference type="OrthoDB" id="2148442at2759"/>
<gene>
    <name evidence="13" type="ORF">FFLO_05200</name>
</gene>
<dbReference type="InterPro" id="IPR020843">
    <property type="entry name" value="ER"/>
</dbReference>
<dbReference type="Pfam" id="PF08240">
    <property type="entry name" value="ADH_N"/>
    <property type="match status" value="1"/>
</dbReference>
<evidence type="ECO:0000256" key="6">
    <source>
        <dbReference type="ARBA" id="ARBA00023002"/>
    </source>
</evidence>
<dbReference type="GO" id="GO:0050019">
    <property type="term" value="F:L-arabinitol 4-dehydrogenase activity"/>
    <property type="evidence" value="ECO:0007669"/>
    <property type="project" value="UniProtKB-EC"/>
</dbReference>
<evidence type="ECO:0000256" key="2">
    <source>
        <dbReference type="ARBA" id="ARBA00008072"/>
    </source>
</evidence>
<keyword evidence="6" id="KW-0560">Oxidoreductase</keyword>
<evidence type="ECO:0000256" key="11">
    <source>
        <dbReference type="RuleBase" id="RU361277"/>
    </source>
</evidence>
<evidence type="ECO:0000256" key="9">
    <source>
        <dbReference type="ARBA" id="ARBA00039783"/>
    </source>
</evidence>
<dbReference type="InterPro" id="IPR045306">
    <property type="entry name" value="SDH-like"/>
</dbReference>
<dbReference type="SUPFAM" id="SSF50129">
    <property type="entry name" value="GroES-like"/>
    <property type="match status" value="1"/>
</dbReference>
<comment type="subunit">
    <text evidence="3">Homotetramer.</text>
</comment>
<evidence type="ECO:0000256" key="5">
    <source>
        <dbReference type="ARBA" id="ARBA00022833"/>
    </source>
</evidence>
<evidence type="ECO:0000256" key="1">
    <source>
        <dbReference type="ARBA" id="ARBA00001947"/>
    </source>
</evidence>
<dbReference type="PROSITE" id="PS00059">
    <property type="entry name" value="ADH_ZINC"/>
    <property type="match status" value="1"/>
</dbReference>
<accession>A0A8K0NP33</accession>